<reference evidence="1 2" key="1">
    <citation type="submission" date="2023-07" db="EMBL/GenBank/DDBJ databases">
        <title>Sorghum-associated microbial communities from plants grown in Nebraska, USA.</title>
        <authorList>
            <person name="Schachtman D."/>
        </authorList>
    </citation>
    <scope>NUCLEOTIDE SEQUENCE [LARGE SCALE GENOMIC DNA]</scope>
    <source>
        <strain evidence="1 2">4138</strain>
    </source>
</reference>
<dbReference type="Proteomes" id="UP001257909">
    <property type="component" value="Unassembled WGS sequence"/>
</dbReference>
<organism evidence="1 2">
    <name type="scientific">Rheinheimera soli</name>
    <dbReference type="NCBI Taxonomy" id="443616"/>
    <lineage>
        <taxon>Bacteria</taxon>
        <taxon>Pseudomonadati</taxon>
        <taxon>Pseudomonadota</taxon>
        <taxon>Gammaproteobacteria</taxon>
        <taxon>Chromatiales</taxon>
        <taxon>Chromatiaceae</taxon>
        <taxon>Rheinheimera</taxon>
    </lineage>
</organism>
<keyword evidence="2" id="KW-1185">Reference proteome</keyword>
<gene>
    <name evidence="1" type="ORF">J2W69_004074</name>
</gene>
<evidence type="ECO:0000313" key="2">
    <source>
        <dbReference type="Proteomes" id="UP001257909"/>
    </source>
</evidence>
<dbReference type="EMBL" id="JAVDWR010000033">
    <property type="protein sequence ID" value="MDR7123091.1"/>
    <property type="molecule type" value="Genomic_DNA"/>
</dbReference>
<protein>
    <recommendedName>
        <fullName evidence="3">Pyocin activator protein PrtN</fullName>
    </recommendedName>
</protein>
<dbReference type="RefSeq" id="WP_310281932.1">
    <property type="nucleotide sequence ID" value="NZ_JAVDWR010000033.1"/>
</dbReference>
<accession>A0ABU1W549</accession>
<evidence type="ECO:0008006" key="3">
    <source>
        <dbReference type="Google" id="ProtNLM"/>
    </source>
</evidence>
<name>A0ABU1W549_9GAMM</name>
<proteinExistence type="predicted"/>
<comment type="caution">
    <text evidence="1">The sequence shown here is derived from an EMBL/GenBank/DDBJ whole genome shotgun (WGS) entry which is preliminary data.</text>
</comment>
<evidence type="ECO:0000313" key="1">
    <source>
        <dbReference type="EMBL" id="MDR7123091.1"/>
    </source>
</evidence>
<sequence>MKSTVDKEFVAALARALSLELRELLGAGVAVSEHKTPPAPQSPQTALSHLLYEELQERYGPLMSGMVLVKALGYGSADAFRQAVSRQTVPVAVFPIAERRGKFALTRDVALWLAEQRLTNTN</sequence>